<evidence type="ECO:0000256" key="3">
    <source>
        <dbReference type="ARBA" id="ARBA00022598"/>
    </source>
</evidence>
<keyword evidence="3" id="KW-0436">Ligase</keyword>
<dbReference type="PROSITE" id="PS50075">
    <property type="entry name" value="CARRIER"/>
    <property type="match status" value="1"/>
</dbReference>
<dbReference type="Proteomes" id="UP000720189">
    <property type="component" value="Unassembled WGS sequence"/>
</dbReference>
<dbReference type="Pfam" id="PF00501">
    <property type="entry name" value="AMP-binding"/>
    <property type="match status" value="1"/>
</dbReference>
<dbReference type="EMBL" id="JAGMUX010000002">
    <property type="protein sequence ID" value="KAH7267883.1"/>
    <property type="molecule type" value="Genomic_DNA"/>
</dbReference>
<dbReference type="GO" id="GO:0031177">
    <property type="term" value="F:phosphopantetheine binding"/>
    <property type="evidence" value="ECO:0007669"/>
    <property type="project" value="InterPro"/>
</dbReference>
<dbReference type="GeneID" id="70228705"/>
<dbReference type="Gene3D" id="1.10.1200.10">
    <property type="entry name" value="ACP-like"/>
    <property type="match status" value="1"/>
</dbReference>
<dbReference type="GO" id="GO:0005737">
    <property type="term" value="C:cytoplasm"/>
    <property type="evidence" value="ECO:0007669"/>
    <property type="project" value="TreeGrafter"/>
</dbReference>
<dbReference type="InterPro" id="IPR009081">
    <property type="entry name" value="PP-bd_ACP"/>
</dbReference>
<sequence>MSPAYVIFTSGSTGKPKGVVVENRAMATSCWHHGLVIELKTTSRVLQFASYAFDASIQEIITTLVHGGTICILSTHDVQTDLEGGIRNMAVNTAYLTPTVTKFIDPAAVPGLTTILQAGGSSTLGDFTRWSRPKQRVLHGHGPTECAILCSLATVELDTPDEVNPACIGTATGGTSWVVDPDDHEKLLPIGAIGELPIEGHILARVYLNDQDKTNAAFISLPDWLMQNDPSRCGRLYKTGDLVSYNADGSLTYHFRKDTQVKIRGQRVELAGVEAALFQCLDNAVQVVSEIIHLVGHGANPMLAAFVAMASSDEAASFIPRHSEGEVGILPVSESFETRMSQLVPSYMMPSVCFVIKDLPLNFSGKADRKKVNEIGSSFSVTKLAALRRIEGLNKRKPLTDAEQLLCNIVAKVLNLDVASIGLDDDFYRLGGDSITAIQLSSAARSQCLDISTAIVTKHKTISRILEATNVLPSTNPRVCYDQFFYLRPKTLITQPRLKPALHRIVQAHPILLARFRQDSAGNWQQLISDSFEDSACCISQTCADYQEVASVIRQQRGSLDLTVGPLVAVVLFEVGGDQTLFIVIHHLVVDLVSWRIILGDLELLLTSGNVSEASLEPTTSFQTWSSLQAQHAIHFNKAPEKQRTIPPPQISYWINQCSETNWSDGATILSLYIDEKTTCAILGACKDTLGTRPIELMISALLFSFGQTFKDRTLPTVMNECHGRETWDESLDLDLSRTKRQDFIVLTHQAMSTESYADKGAAWFTSQFPT</sequence>
<evidence type="ECO:0000256" key="1">
    <source>
        <dbReference type="ARBA" id="ARBA00022450"/>
    </source>
</evidence>
<dbReference type="Pfam" id="PF00550">
    <property type="entry name" value="PP-binding"/>
    <property type="match status" value="1"/>
</dbReference>
<dbReference type="PANTHER" id="PTHR45527">
    <property type="entry name" value="NONRIBOSOMAL PEPTIDE SYNTHETASE"/>
    <property type="match status" value="1"/>
</dbReference>
<dbReference type="OrthoDB" id="416786at2759"/>
<keyword evidence="1" id="KW-0596">Phosphopantetheine</keyword>
<dbReference type="RefSeq" id="XP_046055702.1">
    <property type="nucleotide sequence ID" value="XM_046198751.1"/>
</dbReference>
<evidence type="ECO:0000313" key="6">
    <source>
        <dbReference type="Proteomes" id="UP000720189"/>
    </source>
</evidence>
<dbReference type="SUPFAM" id="SSF52777">
    <property type="entry name" value="CoA-dependent acyltransferases"/>
    <property type="match status" value="1"/>
</dbReference>
<dbReference type="GO" id="GO:0016874">
    <property type="term" value="F:ligase activity"/>
    <property type="evidence" value="ECO:0007669"/>
    <property type="project" value="UniProtKB-KW"/>
</dbReference>
<name>A0A9P9KSS9_FUSRE</name>
<dbReference type="Gene3D" id="3.40.50.12780">
    <property type="entry name" value="N-terminal domain of ligase-like"/>
    <property type="match status" value="1"/>
</dbReference>
<dbReference type="PROSITE" id="PS00012">
    <property type="entry name" value="PHOSPHOPANTETHEINE"/>
    <property type="match status" value="1"/>
</dbReference>
<dbReference type="Gene3D" id="3.30.300.30">
    <property type="match status" value="1"/>
</dbReference>
<keyword evidence="2" id="KW-0597">Phosphoprotein</keyword>
<proteinExistence type="predicted"/>
<dbReference type="InterPro" id="IPR020845">
    <property type="entry name" value="AMP-binding_CS"/>
</dbReference>
<protein>
    <recommendedName>
        <fullName evidence="4">Carrier domain-containing protein</fullName>
    </recommendedName>
</protein>
<evidence type="ECO:0000256" key="2">
    <source>
        <dbReference type="ARBA" id="ARBA00022553"/>
    </source>
</evidence>
<feature type="domain" description="Carrier" evidence="4">
    <location>
        <begin position="397"/>
        <end position="473"/>
    </location>
</feature>
<dbReference type="InterPro" id="IPR045851">
    <property type="entry name" value="AMP-bd_C_sf"/>
</dbReference>
<dbReference type="GO" id="GO:0044550">
    <property type="term" value="P:secondary metabolite biosynthetic process"/>
    <property type="evidence" value="ECO:0007669"/>
    <property type="project" value="TreeGrafter"/>
</dbReference>
<comment type="caution">
    <text evidence="5">The sequence shown here is derived from an EMBL/GenBank/DDBJ whole genome shotgun (WGS) entry which is preliminary data.</text>
</comment>
<dbReference type="InterPro" id="IPR023213">
    <property type="entry name" value="CAT-like_dom_sf"/>
</dbReference>
<keyword evidence="6" id="KW-1185">Reference proteome</keyword>
<gene>
    <name evidence="5" type="ORF">BKA55DRAFT_685163</name>
</gene>
<dbReference type="Gene3D" id="3.30.559.10">
    <property type="entry name" value="Chloramphenicol acetyltransferase-like domain"/>
    <property type="match status" value="1"/>
</dbReference>
<evidence type="ECO:0000259" key="4">
    <source>
        <dbReference type="PROSITE" id="PS50075"/>
    </source>
</evidence>
<dbReference type="PANTHER" id="PTHR45527:SF12">
    <property type="entry name" value="NONRIBOSOMAL PEPTIDE SYNTHETASE IVOA"/>
    <property type="match status" value="1"/>
</dbReference>
<evidence type="ECO:0000313" key="5">
    <source>
        <dbReference type="EMBL" id="KAH7267883.1"/>
    </source>
</evidence>
<dbReference type="InterPro" id="IPR036736">
    <property type="entry name" value="ACP-like_sf"/>
</dbReference>
<dbReference type="InterPro" id="IPR000873">
    <property type="entry name" value="AMP-dep_synth/lig_dom"/>
</dbReference>
<dbReference type="Pfam" id="PF00668">
    <property type="entry name" value="Condensation"/>
    <property type="match status" value="1"/>
</dbReference>
<dbReference type="InterPro" id="IPR042099">
    <property type="entry name" value="ANL_N_sf"/>
</dbReference>
<dbReference type="PROSITE" id="PS00455">
    <property type="entry name" value="AMP_BINDING"/>
    <property type="match status" value="1"/>
</dbReference>
<dbReference type="InterPro" id="IPR006162">
    <property type="entry name" value="Ppantetheine_attach_site"/>
</dbReference>
<dbReference type="SMART" id="SM00823">
    <property type="entry name" value="PKS_PP"/>
    <property type="match status" value="1"/>
</dbReference>
<reference evidence="5" key="1">
    <citation type="journal article" date="2021" name="Nat. Commun.">
        <title>Genetic determinants of endophytism in the Arabidopsis root mycobiome.</title>
        <authorList>
            <person name="Mesny F."/>
            <person name="Miyauchi S."/>
            <person name="Thiergart T."/>
            <person name="Pickel B."/>
            <person name="Atanasova L."/>
            <person name="Karlsson M."/>
            <person name="Huettel B."/>
            <person name="Barry K.W."/>
            <person name="Haridas S."/>
            <person name="Chen C."/>
            <person name="Bauer D."/>
            <person name="Andreopoulos W."/>
            <person name="Pangilinan J."/>
            <person name="LaButti K."/>
            <person name="Riley R."/>
            <person name="Lipzen A."/>
            <person name="Clum A."/>
            <person name="Drula E."/>
            <person name="Henrissat B."/>
            <person name="Kohler A."/>
            <person name="Grigoriev I.V."/>
            <person name="Martin F.M."/>
            <person name="Hacquard S."/>
        </authorList>
    </citation>
    <scope>NUCLEOTIDE SEQUENCE</scope>
    <source>
        <strain evidence="5">MPI-CAGE-AT-0023</strain>
    </source>
</reference>
<dbReference type="CDD" id="cd05918">
    <property type="entry name" value="A_NRPS_SidN3_like"/>
    <property type="match status" value="1"/>
</dbReference>
<organism evidence="5 6">
    <name type="scientific">Fusarium redolens</name>
    <dbReference type="NCBI Taxonomy" id="48865"/>
    <lineage>
        <taxon>Eukaryota</taxon>
        <taxon>Fungi</taxon>
        <taxon>Dikarya</taxon>
        <taxon>Ascomycota</taxon>
        <taxon>Pezizomycotina</taxon>
        <taxon>Sordariomycetes</taxon>
        <taxon>Hypocreomycetidae</taxon>
        <taxon>Hypocreales</taxon>
        <taxon>Nectriaceae</taxon>
        <taxon>Fusarium</taxon>
        <taxon>Fusarium redolens species complex</taxon>
    </lineage>
</organism>
<dbReference type="SUPFAM" id="SSF56801">
    <property type="entry name" value="Acetyl-CoA synthetase-like"/>
    <property type="match status" value="1"/>
</dbReference>
<dbReference type="GO" id="GO:0043041">
    <property type="term" value="P:amino acid activation for nonribosomal peptide biosynthetic process"/>
    <property type="evidence" value="ECO:0007669"/>
    <property type="project" value="TreeGrafter"/>
</dbReference>
<dbReference type="AlphaFoldDB" id="A0A9P9KSS9"/>
<dbReference type="InterPro" id="IPR001242">
    <property type="entry name" value="Condensation_dom"/>
</dbReference>
<accession>A0A9P9KSS9</accession>
<dbReference type="InterPro" id="IPR020806">
    <property type="entry name" value="PKS_PP-bd"/>
</dbReference>
<dbReference type="SUPFAM" id="SSF47336">
    <property type="entry name" value="ACP-like"/>
    <property type="match status" value="1"/>
</dbReference>